<dbReference type="SUPFAM" id="SSF48208">
    <property type="entry name" value="Six-hairpin glycosidases"/>
    <property type="match status" value="1"/>
</dbReference>
<gene>
    <name evidence="2" type="ORF">G7Z17_g12916</name>
</gene>
<dbReference type="InterPro" id="IPR012341">
    <property type="entry name" value="6hp_glycosidase-like_sf"/>
</dbReference>
<evidence type="ECO:0008006" key="4">
    <source>
        <dbReference type="Google" id="ProtNLM"/>
    </source>
</evidence>
<feature type="chain" id="PRO_5040253711" description="Meiotically up-regulated gene 157 protein" evidence="1">
    <location>
        <begin position="19"/>
        <end position="518"/>
    </location>
</feature>
<dbReference type="InterPro" id="IPR008313">
    <property type="entry name" value="GH125"/>
</dbReference>
<reference evidence="2" key="1">
    <citation type="submission" date="2020-03" db="EMBL/GenBank/DDBJ databases">
        <title>Draft Genome Sequence of Cylindrodendrum hubeiense.</title>
        <authorList>
            <person name="Buettner E."/>
            <person name="Kellner H."/>
        </authorList>
    </citation>
    <scope>NUCLEOTIDE SEQUENCE</scope>
    <source>
        <strain evidence="2">IHI 201604</strain>
    </source>
</reference>
<dbReference type="InterPro" id="IPR008928">
    <property type="entry name" value="6-hairpin_glycosidase_sf"/>
</dbReference>
<dbReference type="SMART" id="SM01149">
    <property type="entry name" value="DUF1237"/>
    <property type="match status" value="1"/>
</dbReference>
<name>A0A9P5GT56_9HYPO</name>
<dbReference type="Pfam" id="PF06824">
    <property type="entry name" value="Glyco_hydro_125"/>
    <property type="match status" value="1"/>
</dbReference>
<comment type="caution">
    <text evidence="2">The sequence shown here is derived from an EMBL/GenBank/DDBJ whole genome shotgun (WGS) entry which is preliminary data.</text>
</comment>
<feature type="signal peptide" evidence="1">
    <location>
        <begin position="1"/>
        <end position="18"/>
    </location>
</feature>
<dbReference type="Proteomes" id="UP000722485">
    <property type="component" value="Unassembled WGS sequence"/>
</dbReference>
<dbReference type="AlphaFoldDB" id="A0A9P5GT56"/>
<dbReference type="GO" id="GO:0005975">
    <property type="term" value="P:carbohydrate metabolic process"/>
    <property type="evidence" value="ECO:0007669"/>
    <property type="project" value="InterPro"/>
</dbReference>
<accession>A0A9P5GT56</accession>
<keyword evidence="1" id="KW-0732">Signal</keyword>
<dbReference type="PANTHER" id="PTHR31047">
    <property type="entry name" value="MEIOTICALLY UP-REGULATED GENE 157 PROTEIN"/>
    <property type="match status" value="1"/>
</dbReference>
<evidence type="ECO:0000256" key="1">
    <source>
        <dbReference type="SAM" id="SignalP"/>
    </source>
</evidence>
<evidence type="ECO:0000313" key="2">
    <source>
        <dbReference type="EMBL" id="KAF7537163.1"/>
    </source>
</evidence>
<sequence>MSRIILLLLVAAASAVSADCPSYEKYARDRHEPFSKGRYAFPFQRPDEKCRTHAVPAVEHTIYNEMPGAIGDPDLYQLFQNTWPNTVDTTVRWRGVSADNPDEELAFITTGDIDAMWLRDSANQLQSYKSVISRTAANDKNNDIAALFRGAINLQGRYIRKSPWCNAFRPPPEAKNARIKRSIGPRDRVHPNYDPDVVFECKYELDSLAAFLQLSWDYYEESDDADFFGKFAWVDTVKKILKVAKLMQDGTYTDKGEVRAAHYTWLRDADSATETVSNHGRGNPVKGNIGLVRSFFRPSDDSCIFQYFIPANMMLARYMSSCAKIMRKLDGKVADQMEDLAAGIEIGINEHAIIPHPKFGDMYAYEIDGFGSFSLMDDANLPSLLSIPHMGYTPASQHVYDNTRAFVLSSSNPYYAHGPVLNATGGPHLGPGMAWPMGLIIQMMTSNDDEEIADGLRQLLGSTSGLGLIHETVNSYDENKWTRSWFAWANGLFGQMILDLWKRKPDLIARSYQDDAKS</sequence>
<dbReference type="Gene3D" id="1.50.10.10">
    <property type="match status" value="1"/>
</dbReference>
<dbReference type="EMBL" id="JAANBB010000647">
    <property type="protein sequence ID" value="KAF7537163.1"/>
    <property type="molecule type" value="Genomic_DNA"/>
</dbReference>
<protein>
    <recommendedName>
        <fullName evidence="4">Meiotically up-regulated gene 157 protein</fullName>
    </recommendedName>
</protein>
<dbReference type="OrthoDB" id="7771656at2759"/>
<dbReference type="PANTHER" id="PTHR31047:SF1">
    <property type="entry name" value="DUF1237 DOMAIN-CONTAINING PROTEIN"/>
    <property type="match status" value="1"/>
</dbReference>
<organism evidence="2 3">
    <name type="scientific">Cylindrodendrum hubeiense</name>
    <dbReference type="NCBI Taxonomy" id="595255"/>
    <lineage>
        <taxon>Eukaryota</taxon>
        <taxon>Fungi</taxon>
        <taxon>Dikarya</taxon>
        <taxon>Ascomycota</taxon>
        <taxon>Pezizomycotina</taxon>
        <taxon>Sordariomycetes</taxon>
        <taxon>Hypocreomycetidae</taxon>
        <taxon>Hypocreales</taxon>
        <taxon>Nectriaceae</taxon>
        <taxon>Cylindrodendrum</taxon>
    </lineage>
</organism>
<dbReference type="PIRSF" id="PIRSF028846">
    <property type="entry name" value="UCP028846"/>
    <property type="match status" value="1"/>
</dbReference>
<proteinExistence type="predicted"/>
<dbReference type="GO" id="GO:0003824">
    <property type="term" value="F:catalytic activity"/>
    <property type="evidence" value="ECO:0007669"/>
    <property type="project" value="UniProtKB-ARBA"/>
</dbReference>
<evidence type="ECO:0000313" key="3">
    <source>
        <dbReference type="Proteomes" id="UP000722485"/>
    </source>
</evidence>
<keyword evidence="3" id="KW-1185">Reference proteome</keyword>